<protein>
    <submittedName>
        <fullName evidence="3">Uncharacterized protein</fullName>
    </submittedName>
</protein>
<sequence length="220" mass="25099">MQLLCLIFILWLRITTITGLVLNVTQTVTKPALAAAPAARETDSKVRDVEVKAKSVSRKNSDKIKNKVGLRSLENPTVRTAVNKEISGTEGKEDKKSSSRKSQSMMRGITEKVAARESNSMRTRRIMPHLNHDSDYIPSVSDGYRWKWKHAINKPESHWQRSPASAYETRRRERFIRVSTAKQPPKYIEPANNPVEDVGYPGHHTKKFWLSLTMNTTENE</sequence>
<comment type="caution">
    <text evidence="3">The sequence shown here is derived from an EMBL/GenBank/DDBJ whole genome shotgun (WGS) entry which is preliminary data.</text>
</comment>
<dbReference type="Proteomes" id="UP001497525">
    <property type="component" value="Unassembled WGS sequence"/>
</dbReference>
<reference evidence="3" key="1">
    <citation type="submission" date="2024-06" db="EMBL/GenBank/DDBJ databases">
        <authorList>
            <person name="Liu X."/>
            <person name="Lenzi L."/>
            <person name="Haldenby T S."/>
            <person name="Uol C."/>
        </authorList>
    </citation>
    <scope>NUCLEOTIDE SEQUENCE</scope>
</reference>
<name>A0AAV2SZC0_CALDB</name>
<feature type="signal peptide" evidence="2">
    <location>
        <begin position="1"/>
        <end position="19"/>
    </location>
</feature>
<feature type="chain" id="PRO_5043662907" evidence="2">
    <location>
        <begin position="20"/>
        <end position="220"/>
    </location>
</feature>
<gene>
    <name evidence="3" type="ORF">CDAUBV1_LOCUS363</name>
</gene>
<evidence type="ECO:0000313" key="3">
    <source>
        <dbReference type="EMBL" id="CAL5129446.1"/>
    </source>
</evidence>
<organism evidence="3 4">
    <name type="scientific">Calicophoron daubneyi</name>
    <name type="common">Rumen fluke</name>
    <name type="synonym">Paramphistomum daubneyi</name>
    <dbReference type="NCBI Taxonomy" id="300641"/>
    <lineage>
        <taxon>Eukaryota</taxon>
        <taxon>Metazoa</taxon>
        <taxon>Spiralia</taxon>
        <taxon>Lophotrochozoa</taxon>
        <taxon>Platyhelminthes</taxon>
        <taxon>Trematoda</taxon>
        <taxon>Digenea</taxon>
        <taxon>Plagiorchiida</taxon>
        <taxon>Pronocephalata</taxon>
        <taxon>Paramphistomoidea</taxon>
        <taxon>Paramphistomidae</taxon>
        <taxon>Calicophoron</taxon>
    </lineage>
</organism>
<dbReference type="EMBL" id="CAXLJL010000001">
    <property type="protein sequence ID" value="CAL5129446.1"/>
    <property type="molecule type" value="Genomic_DNA"/>
</dbReference>
<proteinExistence type="predicted"/>
<accession>A0AAV2SZC0</accession>
<dbReference type="AlphaFoldDB" id="A0AAV2SZC0"/>
<evidence type="ECO:0000256" key="1">
    <source>
        <dbReference type="SAM" id="MobiDB-lite"/>
    </source>
</evidence>
<evidence type="ECO:0000256" key="2">
    <source>
        <dbReference type="SAM" id="SignalP"/>
    </source>
</evidence>
<evidence type="ECO:0000313" key="4">
    <source>
        <dbReference type="Proteomes" id="UP001497525"/>
    </source>
</evidence>
<feature type="region of interest" description="Disordered" evidence="1">
    <location>
        <begin position="81"/>
        <end position="108"/>
    </location>
</feature>
<keyword evidence="2" id="KW-0732">Signal</keyword>